<dbReference type="NCBIfam" id="TIGR00033">
    <property type="entry name" value="aroC"/>
    <property type="match status" value="1"/>
</dbReference>
<dbReference type="InterPro" id="IPR020541">
    <property type="entry name" value="Chorismate_synthase_CS"/>
</dbReference>
<dbReference type="Gene3D" id="1.10.220.150">
    <property type="entry name" value="Arf GTPase activating protein"/>
    <property type="match status" value="1"/>
</dbReference>
<evidence type="ECO:0000313" key="11">
    <source>
        <dbReference type="EMBL" id="WFD42177.1"/>
    </source>
</evidence>
<feature type="compositionally biased region" description="Polar residues" evidence="9">
    <location>
        <begin position="167"/>
        <end position="192"/>
    </location>
</feature>
<dbReference type="InterPro" id="IPR038508">
    <property type="entry name" value="ArfGAP_dom_sf"/>
</dbReference>
<protein>
    <recommendedName>
        <fullName evidence="3">chorismate synthase</fullName>
        <ecNumber evidence="3">4.2.3.5</ecNumber>
    </recommendedName>
</protein>
<feature type="compositionally biased region" description="Polar residues" evidence="9">
    <location>
        <begin position="364"/>
        <end position="375"/>
    </location>
</feature>
<reference evidence="11" key="1">
    <citation type="submission" date="2023-02" db="EMBL/GenBank/DDBJ databases">
        <title>Mating type loci evolution in Malassezia.</title>
        <authorList>
            <person name="Coelho M.A."/>
        </authorList>
    </citation>
    <scope>NUCLEOTIDE SEQUENCE</scope>
    <source>
        <strain evidence="11">CBS 14136</strain>
    </source>
</reference>
<dbReference type="HAMAP" id="MF_00300">
    <property type="entry name" value="Chorismate_synth"/>
    <property type="match status" value="1"/>
</dbReference>
<accession>A0AAF0JCP0</accession>
<keyword evidence="5" id="KW-0057">Aromatic amino acid biosynthesis</keyword>
<name>A0AAF0JCP0_9BASI</name>
<dbReference type="Pfam" id="PF01264">
    <property type="entry name" value="Chorismate_synt"/>
    <property type="match status" value="1"/>
</dbReference>
<dbReference type="EC" id="4.2.3.5" evidence="3"/>
<keyword evidence="7" id="KW-0863">Zinc-finger</keyword>
<dbReference type="CDD" id="cd08831">
    <property type="entry name" value="ArfGap_ArfGap2_3_like"/>
    <property type="match status" value="1"/>
</dbReference>
<dbReference type="Proteomes" id="UP001214628">
    <property type="component" value="Chromosome 1"/>
</dbReference>
<feature type="domain" description="Arf-GAP" evidence="10">
    <location>
        <begin position="11"/>
        <end position="123"/>
    </location>
</feature>
<dbReference type="PRINTS" id="PR00405">
    <property type="entry name" value="REVINTRACTNG"/>
</dbReference>
<dbReference type="Pfam" id="PF01412">
    <property type="entry name" value="ArfGap"/>
    <property type="match status" value="1"/>
</dbReference>
<proteinExistence type="inferred from homology"/>
<evidence type="ECO:0000256" key="2">
    <source>
        <dbReference type="ARBA" id="ARBA00008014"/>
    </source>
</evidence>
<dbReference type="PANTHER" id="PTHR21085">
    <property type="entry name" value="CHORISMATE SYNTHASE"/>
    <property type="match status" value="1"/>
</dbReference>
<dbReference type="SUPFAM" id="SSF57863">
    <property type="entry name" value="ArfGap/RecO-like zinc finger"/>
    <property type="match status" value="1"/>
</dbReference>
<dbReference type="CDD" id="cd07304">
    <property type="entry name" value="Chorismate_synthase"/>
    <property type="match status" value="1"/>
</dbReference>
<evidence type="ECO:0000313" key="12">
    <source>
        <dbReference type="Proteomes" id="UP001214628"/>
    </source>
</evidence>
<evidence type="ECO:0000256" key="7">
    <source>
        <dbReference type="PROSITE-ProRule" id="PRU00288"/>
    </source>
</evidence>
<dbReference type="PROSITE" id="PS50115">
    <property type="entry name" value="ARFGAP"/>
    <property type="match status" value="1"/>
</dbReference>
<keyword evidence="12" id="KW-1185">Reference proteome</keyword>
<gene>
    <name evidence="11" type="primary">ARO2</name>
    <name evidence="11" type="ORF">MPSI1_000816</name>
</gene>
<dbReference type="InterPro" id="IPR001164">
    <property type="entry name" value="ArfGAP_dom"/>
</dbReference>
<dbReference type="InterPro" id="IPR037278">
    <property type="entry name" value="ARFGAP/RecO"/>
</dbReference>
<dbReference type="PROSITE" id="PS00788">
    <property type="entry name" value="CHORISMATE_SYNTHASE_2"/>
    <property type="match status" value="1"/>
</dbReference>
<dbReference type="GO" id="GO:0004107">
    <property type="term" value="F:chorismate synthase activity"/>
    <property type="evidence" value="ECO:0007669"/>
    <property type="project" value="UniProtKB-EC"/>
</dbReference>
<evidence type="ECO:0000256" key="4">
    <source>
        <dbReference type="ARBA" id="ARBA00022605"/>
    </source>
</evidence>
<evidence type="ECO:0000256" key="9">
    <source>
        <dbReference type="SAM" id="MobiDB-lite"/>
    </source>
</evidence>
<dbReference type="GO" id="GO:0008652">
    <property type="term" value="P:amino acid biosynthetic process"/>
    <property type="evidence" value="ECO:0007669"/>
    <property type="project" value="UniProtKB-KW"/>
</dbReference>
<evidence type="ECO:0000256" key="5">
    <source>
        <dbReference type="ARBA" id="ARBA00023141"/>
    </source>
</evidence>
<keyword evidence="7" id="KW-0479">Metal-binding</keyword>
<dbReference type="GO" id="GO:0008270">
    <property type="term" value="F:zinc ion binding"/>
    <property type="evidence" value="ECO:0007669"/>
    <property type="project" value="UniProtKB-KW"/>
</dbReference>
<evidence type="ECO:0000256" key="3">
    <source>
        <dbReference type="ARBA" id="ARBA00013036"/>
    </source>
</evidence>
<dbReference type="SUPFAM" id="SSF103263">
    <property type="entry name" value="Chorismate synthase, AroC"/>
    <property type="match status" value="1"/>
</dbReference>
<feature type="compositionally biased region" description="Polar residues" evidence="9">
    <location>
        <begin position="214"/>
        <end position="226"/>
    </location>
</feature>
<dbReference type="PROSITE" id="PS00789">
    <property type="entry name" value="CHORISMATE_SYNTHASE_3"/>
    <property type="match status" value="1"/>
</dbReference>
<evidence type="ECO:0000256" key="1">
    <source>
        <dbReference type="ARBA" id="ARBA00005044"/>
    </source>
</evidence>
<sequence>MASGPAKEEIAEIFKTFKNASKANKVCFDCGAKNPTWASATFAVYICLDCSSVHRNMGVHITFVRSTNLDSWTWAQLRLMKVGGNGAASDFFAAHGGSALLAPSTQGKVKYTSQVAALYKEELHRRASQDSAGLGLSTPFPIPGVTPLDRTMNSKDADQDFFDEWDSQTTIPTTSPGPEQELQETTHVTETSVPAPKVSDAPLVQPTPSPVTRPMTSASLRSTGMNASRRPGALGAVRSSNSPSLGTKPGKLGMAVRKTGGASNFDFDAAERRVKEEQAQAAEVARQAREAQQAAEAAAEEESRQAALVRADEAAAVPAVAPRVEKPETKSNPNVDRLGMGFTRLGLAQARNKAALQKTAEANKVSTPAISSDQYFQRGGGREEEEDESQDLSERDDFADLEASAKAYYRKFMSNPDRDEKDKVEILSGTERNVTLGTPVAMLVRNQDHRPHDYTDDTLDRFPRPSHADYTYLEKYGVKASSGGGRSSARETIGRVAAGALAEKYLKEAFGTEIVAFVSSVGQVHVPQYPTKSTSQDLDESELPMSEEFLNMLNTVTRQDVDKEDIRCPDPQVAELMRQRIMAAKSKNDSIGGTVTCVLRNMPVGLGEPCFDKLEAMLAHAMMSIPATKGFEIGSGFRGTQVPGSLHNDPFVVKPDGTLGTKTNWSGGIQGGISNGENIYFRVAFKPPATISQEQQTTQYDGKAGVLSTRGRHDPCVVPRAISIVETMAAITLMDAVLAQDARVKAADRLDSAAISALPRSMKKHDHP</sequence>
<dbReference type="GO" id="GO:0009073">
    <property type="term" value="P:aromatic amino acid family biosynthetic process"/>
    <property type="evidence" value="ECO:0007669"/>
    <property type="project" value="UniProtKB-KW"/>
</dbReference>
<dbReference type="GO" id="GO:0005096">
    <property type="term" value="F:GTPase activator activity"/>
    <property type="evidence" value="ECO:0007669"/>
    <property type="project" value="InterPro"/>
</dbReference>
<dbReference type="AlphaFoldDB" id="A0AAF0JCP0"/>
<dbReference type="InterPro" id="IPR000453">
    <property type="entry name" value="Chorismate_synth"/>
</dbReference>
<comment type="pathway">
    <text evidence="1">Metabolic intermediate biosynthesis; chorismate biosynthesis; chorismate from D-erythrose 4-phosphate and phosphoenolpyruvate: step 7/7.</text>
</comment>
<dbReference type="GO" id="GO:0010181">
    <property type="term" value="F:FMN binding"/>
    <property type="evidence" value="ECO:0007669"/>
    <property type="project" value="TreeGrafter"/>
</dbReference>
<keyword evidence="6 11" id="KW-0456">Lyase</keyword>
<keyword evidence="8" id="KW-0175">Coiled coil</keyword>
<organism evidence="11 12">
    <name type="scientific">Malassezia psittaci</name>
    <dbReference type="NCBI Taxonomy" id="1821823"/>
    <lineage>
        <taxon>Eukaryota</taxon>
        <taxon>Fungi</taxon>
        <taxon>Dikarya</taxon>
        <taxon>Basidiomycota</taxon>
        <taxon>Ustilaginomycotina</taxon>
        <taxon>Malasseziomycetes</taxon>
        <taxon>Malasseziales</taxon>
        <taxon>Malasseziaceae</taxon>
        <taxon>Malassezia</taxon>
    </lineage>
</organism>
<dbReference type="Gene3D" id="3.60.150.10">
    <property type="entry name" value="Chorismate synthase AroC"/>
    <property type="match status" value="1"/>
</dbReference>
<dbReference type="SMART" id="SM00105">
    <property type="entry name" value="ArfGap"/>
    <property type="match status" value="1"/>
</dbReference>
<dbReference type="InterPro" id="IPR035904">
    <property type="entry name" value="Chorismate_synth_AroC_sf"/>
</dbReference>
<dbReference type="GO" id="GO:0009423">
    <property type="term" value="P:chorismate biosynthetic process"/>
    <property type="evidence" value="ECO:0007669"/>
    <property type="project" value="TreeGrafter"/>
</dbReference>
<feature type="region of interest" description="Disordered" evidence="9">
    <location>
        <begin position="359"/>
        <end position="397"/>
    </location>
</feature>
<evidence type="ECO:0000256" key="8">
    <source>
        <dbReference type="SAM" id="Coils"/>
    </source>
</evidence>
<dbReference type="GO" id="GO:0005829">
    <property type="term" value="C:cytosol"/>
    <property type="evidence" value="ECO:0007669"/>
    <property type="project" value="TreeGrafter"/>
</dbReference>
<evidence type="ECO:0000256" key="6">
    <source>
        <dbReference type="ARBA" id="ARBA00023239"/>
    </source>
</evidence>
<feature type="region of interest" description="Disordered" evidence="9">
    <location>
        <begin position="167"/>
        <end position="252"/>
    </location>
</feature>
<dbReference type="PANTHER" id="PTHR21085:SF0">
    <property type="entry name" value="CHORISMATE SYNTHASE"/>
    <property type="match status" value="1"/>
</dbReference>
<dbReference type="FunFam" id="3.60.150.10:FF:000006">
    <property type="entry name" value="Chorismate synthase"/>
    <property type="match status" value="1"/>
</dbReference>
<comment type="similarity">
    <text evidence="2">Belongs to the chorismate synthase family.</text>
</comment>
<evidence type="ECO:0000259" key="10">
    <source>
        <dbReference type="PROSITE" id="PS50115"/>
    </source>
</evidence>
<feature type="coiled-coil region" evidence="8">
    <location>
        <begin position="267"/>
        <end position="305"/>
    </location>
</feature>
<dbReference type="EMBL" id="CP118375">
    <property type="protein sequence ID" value="WFD42177.1"/>
    <property type="molecule type" value="Genomic_DNA"/>
</dbReference>
<keyword evidence="7" id="KW-0862">Zinc</keyword>
<dbReference type="NCBIfam" id="NF003793">
    <property type="entry name" value="PRK05382.1"/>
    <property type="match status" value="1"/>
</dbReference>
<keyword evidence="4" id="KW-0028">Amino-acid biosynthesis</keyword>